<organism evidence="3 4">
    <name type="scientific">Candidatus Jorgensenbacteria bacterium GW2011_GWA1_48_11</name>
    <dbReference type="NCBI Taxonomy" id="1618660"/>
    <lineage>
        <taxon>Bacteria</taxon>
        <taxon>Candidatus Joergenseniibacteriota</taxon>
    </lineage>
</organism>
<dbReference type="SUPFAM" id="SSF82771">
    <property type="entry name" value="GIY-YIG endonuclease"/>
    <property type="match status" value="1"/>
</dbReference>
<evidence type="ECO:0000313" key="4">
    <source>
        <dbReference type="Proteomes" id="UP000034956"/>
    </source>
</evidence>
<reference evidence="3 4" key="1">
    <citation type="journal article" date="2015" name="Nature">
        <title>rRNA introns, odd ribosomes, and small enigmatic genomes across a large radiation of phyla.</title>
        <authorList>
            <person name="Brown C.T."/>
            <person name="Hug L.A."/>
            <person name="Thomas B.C."/>
            <person name="Sharon I."/>
            <person name="Castelle C.J."/>
            <person name="Singh A."/>
            <person name="Wilkins M.J."/>
            <person name="Williams K.H."/>
            <person name="Banfield J.F."/>
        </authorList>
    </citation>
    <scope>NUCLEOTIDE SEQUENCE [LARGE SCALE GENOMIC DNA]</scope>
</reference>
<dbReference type="CDD" id="cd10449">
    <property type="entry name" value="GIY-YIG_SLX1_like"/>
    <property type="match status" value="1"/>
</dbReference>
<dbReference type="InterPro" id="IPR050190">
    <property type="entry name" value="UPF0213_domain"/>
</dbReference>
<dbReference type="EMBL" id="LCPF01000001">
    <property type="protein sequence ID" value="KKU91461.1"/>
    <property type="molecule type" value="Genomic_DNA"/>
</dbReference>
<name>A0A0G1UBB8_9BACT</name>
<comment type="similarity">
    <text evidence="1">Belongs to the UPF0213 family.</text>
</comment>
<gene>
    <name evidence="3" type="ORF">UY23_C0001G0067</name>
</gene>
<evidence type="ECO:0000259" key="2">
    <source>
        <dbReference type="PROSITE" id="PS50164"/>
    </source>
</evidence>
<feature type="domain" description="GIY-YIG" evidence="2">
    <location>
        <begin position="1"/>
        <end position="78"/>
    </location>
</feature>
<dbReference type="Pfam" id="PF01541">
    <property type="entry name" value="GIY-YIG"/>
    <property type="match status" value="1"/>
</dbReference>
<dbReference type="AlphaFoldDB" id="A0A0G1UBB8"/>
<comment type="caution">
    <text evidence="3">The sequence shown here is derived from an EMBL/GenBank/DDBJ whole genome shotgun (WGS) entry which is preliminary data.</text>
</comment>
<accession>A0A0G1UBB8</accession>
<dbReference type="InterPro" id="IPR035901">
    <property type="entry name" value="GIY-YIG_endonuc_sf"/>
</dbReference>
<dbReference type="PANTHER" id="PTHR34477:SF1">
    <property type="entry name" value="UPF0213 PROTEIN YHBQ"/>
    <property type="match status" value="1"/>
</dbReference>
<dbReference type="PANTHER" id="PTHR34477">
    <property type="entry name" value="UPF0213 PROTEIN YHBQ"/>
    <property type="match status" value="1"/>
</dbReference>
<dbReference type="InterPro" id="IPR000305">
    <property type="entry name" value="GIY-YIG_endonuc"/>
</dbReference>
<dbReference type="Gene3D" id="3.40.1440.10">
    <property type="entry name" value="GIY-YIG endonuclease"/>
    <property type="match status" value="1"/>
</dbReference>
<dbReference type="PROSITE" id="PS50164">
    <property type="entry name" value="GIY_YIG"/>
    <property type="match status" value="1"/>
</dbReference>
<proteinExistence type="inferred from homology"/>
<sequence>MHFVYILRSYTRKELYIGYTKNLQTRLQEHNSGKSLATKRYSPWQLVYFEGYANSDDAKDREKKIKQFGKVYAQLKRRIWRSLRS</sequence>
<evidence type="ECO:0000313" key="3">
    <source>
        <dbReference type="EMBL" id="KKU91461.1"/>
    </source>
</evidence>
<evidence type="ECO:0000256" key="1">
    <source>
        <dbReference type="ARBA" id="ARBA00007435"/>
    </source>
</evidence>
<protein>
    <submittedName>
        <fullName evidence="3">GIY-YIG nuclease superfamily protein</fullName>
    </submittedName>
</protein>
<dbReference type="Proteomes" id="UP000034956">
    <property type="component" value="Unassembled WGS sequence"/>
</dbReference>